<dbReference type="HOGENOM" id="CLU_801828_0_0_1"/>
<dbReference type="OMA" id="CDPLDVW"/>
<dbReference type="EMBL" id="ABDF02000086">
    <property type="protein sequence ID" value="EHK18511.1"/>
    <property type="molecule type" value="Genomic_DNA"/>
</dbReference>
<dbReference type="GeneID" id="25791974"/>
<feature type="region of interest" description="Disordered" evidence="1">
    <location>
        <begin position="44"/>
        <end position="89"/>
    </location>
</feature>
<comment type="caution">
    <text evidence="2">The sequence shown here is derived from an EMBL/GenBank/DDBJ whole genome shotgun (WGS) entry which is preliminary data.</text>
</comment>
<organism evidence="2 3">
    <name type="scientific">Hypocrea virens (strain Gv29-8 / FGSC 10586)</name>
    <name type="common">Gliocladium virens</name>
    <name type="synonym">Trichoderma virens</name>
    <dbReference type="NCBI Taxonomy" id="413071"/>
    <lineage>
        <taxon>Eukaryota</taxon>
        <taxon>Fungi</taxon>
        <taxon>Dikarya</taxon>
        <taxon>Ascomycota</taxon>
        <taxon>Pezizomycotina</taxon>
        <taxon>Sordariomycetes</taxon>
        <taxon>Hypocreomycetidae</taxon>
        <taxon>Hypocreales</taxon>
        <taxon>Hypocreaceae</taxon>
        <taxon>Trichoderma</taxon>
    </lineage>
</organism>
<accession>G9N4I6</accession>
<feature type="compositionally biased region" description="Basic residues" evidence="1">
    <location>
        <begin position="67"/>
        <end position="89"/>
    </location>
</feature>
<evidence type="ECO:0000313" key="3">
    <source>
        <dbReference type="Proteomes" id="UP000007115"/>
    </source>
</evidence>
<reference evidence="2 3" key="1">
    <citation type="journal article" date="2011" name="Genome Biol.">
        <title>Comparative genome sequence analysis underscores mycoparasitism as the ancestral life style of Trichoderma.</title>
        <authorList>
            <person name="Kubicek C.P."/>
            <person name="Herrera-Estrella A."/>
            <person name="Seidl-Seiboth V."/>
            <person name="Martinez D.A."/>
            <person name="Druzhinina I.S."/>
            <person name="Thon M."/>
            <person name="Zeilinger S."/>
            <person name="Casas-Flores S."/>
            <person name="Horwitz B.A."/>
            <person name="Mukherjee P.K."/>
            <person name="Mukherjee M."/>
            <person name="Kredics L."/>
            <person name="Alcaraz L.D."/>
            <person name="Aerts A."/>
            <person name="Antal Z."/>
            <person name="Atanasova L."/>
            <person name="Cervantes-Badillo M.G."/>
            <person name="Challacombe J."/>
            <person name="Chertkov O."/>
            <person name="McCluskey K."/>
            <person name="Coulpier F."/>
            <person name="Deshpande N."/>
            <person name="von Doehren H."/>
            <person name="Ebbole D.J."/>
            <person name="Esquivel-Naranjo E.U."/>
            <person name="Fekete E."/>
            <person name="Flipphi M."/>
            <person name="Glaser F."/>
            <person name="Gomez-Rodriguez E.Y."/>
            <person name="Gruber S."/>
            <person name="Han C."/>
            <person name="Henrissat B."/>
            <person name="Hermosa R."/>
            <person name="Hernandez-Onate M."/>
            <person name="Karaffa L."/>
            <person name="Kosti I."/>
            <person name="Le Crom S."/>
            <person name="Lindquist E."/>
            <person name="Lucas S."/>
            <person name="Luebeck M."/>
            <person name="Luebeck P.S."/>
            <person name="Margeot A."/>
            <person name="Metz B."/>
            <person name="Misra M."/>
            <person name="Nevalainen H."/>
            <person name="Omann M."/>
            <person name="Packer N."/>
            <person name="Perrone G."/>
            <person name="Uresti-Rivera E.E."/>
            <person name="Salamov A."/>
            <person name="Schmoll M."/>
            <person name="Seiboth B."/>
            <person name="Shapiro H."/>
            <person name="Sukno S."/>
            <person name="Tamayo-Ramos J.A."/>
            <person name="Tisch D."/>
            <person name="Wiest A."/>
            <person name="Wilkinson H.H."/>
            <person name="Zhang M."/>
            <person name="Coutinho P.M."/>
            <person name="Kenerley C.M."/>
            <person name="Monte E."/>
            <person name="Baker S.E."/>
            <person name="Grigoriev I.V."/>
        </authorList>
    </citation>
    <scope>NUCLEOTIDE SEQUENCE [LARGE SCALE GENOMIC DNA]</scope>
    <source>
        <strain evidence="3">Gv29-8 / FGSC 10586</strain>
    </source>
</reference>
<feature type="compositionally biased region" description="Acidic residues" evidence="1">
    <location>
        <begin position="324"/>
        <end position="346"/>
    </location>
</feature>
<name>G9N4I6_HYPVG</name>
<dbReference type="VEuPathDB" id="FungiDB:TRIVIDRAFT_225816"/>
<dbReference type="OrthoDB" id="4899939at2759"/>
<sequence length="346" mass="40707">MSRALYEMKMDMDFEVYGDVVLDPEEVMDNRDILASYDNLGTDSDSEIFTEDEDKENEGSHGNIRSSRFRPSKVTKRQPPRKRTKYRLGPRRKLTDKDLDFLIYRDETADEVPPFRREYYGSNLPALSEIENGVRFQYAANHQIRQNHQTLIADALEVGDEELADRIWTAAQNEPRNLERLAAAYVWDADCDPLDVWLWVQDKGYHRNWTLRQEQRFVDFLDWMAPLVQGNAIYKMNNPDEADDTNKWSTKVLELQFDSLDLPNLVLEMENMTQVTFVPCGEDENILHRADFTKLQQDYIDAKWKGPGRWALGEEAVPPLESDHSDEEFEECEEEYEEDYEEEYVE</sequence>
<protein>
    <submittedName>
        <fullName evidence="2">Uncharacterized protein</fullName>
    </submittedName>
</protein>
<gene>
    <name evidence="2" type="ORF">TRIVIDRAFT_225816</name>
</gene>
<dbReference type="eggNOG" id="ENOG502RM24">
    <property type="taxonomic scope" value="Eukaryota"/>
</dbReference>
<feature type="region of interest" description="Disordered" evidence="1">
    <location>
        <begin position="313"/>
        <end position="346"/>
    </location>
</feature>
<feature type="compositionally biased region" description="Acidic residues" evidence="1">
    <location>
        <begin position="44"/>
        <end position="56"/>
    </location>
</feature>
<proteinExistence type="predicted"/>
<dbReference type="InParanoid" id="G9N4I6"/>
<dbReference type="AlphaFoldDB" id="G9N4I6"/>
<keyword evidence="3" id="KW-1185">Reference proteome</keyword>
<evidence type="ECO:0000313" key="2">
    <source>
        <dbReference type="EMBL" id="EHK18511.1"/>
    </source>
</evidence>
<dbReference type="Proteomes" id="UP000007115">
    <property type="component" value="Unassembled WGS sequence"/>
</dbReference>
<dbReference type="RefSeq" id="XP_013952708.1">
    <property type="nucleotide sequence ID" value="XM_014097233.1"/>
</dbReference>
<evidence type="ECO:0000256" key="1">
    <source>
        <dbReference type="SAM" id="MobiDB-lite"/>
    </source>
</evidence>